<dbReference type="Gene3D" id="3.30.70.100">
    <property type="match status" value="1"/>
</dbReference>
<dbReference type="InterPro" id="IPR036163">
    <property type="entry name" value="HMA_dom_sf"/>
</dbReference>
<dbReference type="EMBL" id="JAAARO010000007">
    <property type="protein sequence ID" value="KAF5744646.1"/>
    <property type="molecule type" value="Genomic_DNA"/>
</dbReference>
<evidence type="ECO:0000256" key="1">
    <source>
        <dbReference type="SAM" id="MobiDB-lite"/>
    </source>
</evidence>
<protein>
    <submittedName>
        <fullName evidence="3">Putative Chloroplast-targeted copper chaperone protein</fullName>
    </submittedName>
</protein>
<keyword evidence="4" id="KW-1185">Reference proteome</keyword>
<dbReference type="PROSITE" id="PS50846">
    <property type="entry name" value="HMA_2"/>
    <property type="match status" value="1"/>
</dbReference>
<dbReference type="SUPFAM" id="SSF55008">
    <property type="entry name" value="HMA, heavy metal-associated domain"/>
    <property type="match status" value="1"/>
</dbReference>
<dbReference type="InterPro" id="IPR006121">
    <property type="entry name" value="HMA_dom"/>
</dbReference>
<dbReference type="FunCoup" id="A0A7J7DF01">
    <property type="interactions" value="100"/>
</dbReference>
<organism evidence="3 4">
    <name type="scientific">Tripterygium wilfordii</name>
    <name type="common">Thunder God vine</name>
    <dbReference type="NCBI Taxonomy" id="458696"/>
    <lineage>
        <taxon>Eukaryota</taxon>
        <taxon>Viridiplantae</taxon>
        <taxon>Streptophyta</taxon>
        <taxon>Embryophyta</taxon>
        <taxon>Tracheophyta</taxon>
        <taxon>Spermatophyta</taxon>
        <taxon>Magnoliopsida</taxon>
        <taxon>eudicotyledons</taxon>
        <taxon>Gunneridae</taxon>
        <taxon>Pentapetalae</taxon>
        <taxon>rosids</taxon>
        <taxon>fabids</taxon>
        <taxon>Celastrales</taxon>
        <taxon>Celastraceae</taxon>
        <taxon>Tripterygium</taxon>
    </lineage>
</organism>
<reference evidence="3 4" key="1">
    <citation type="journal article" date="2020" name="Nat. Commun.">
        <title>Genome of Tripterygium wilfordii and identification of cytochrome P450 involved in triptolide biosynthesis.</title>
        <authorList>
            <person name="Tu L."/>
            <person name="Su P."/>
            <person name="Zhang Z."/>
            <person name="Gao L."/>
            <person name="Wang J."/>
            <person name="Hu T."/>
            <person name="Zhou J."/>
            <person name="Zhang Y."/>
            <person name="Zhao Y."/>
            <person name="Liu Y."/>
            <person name="Song Y."/>
            <person name="Tong Y."/>
            <person name="Lu Y."/>
            <person name="Yang J."/>
            <person name="Xu C."/>
            <person name="Jia M."/>
            <person name="Peters R.J."/>
            <person name="Huang L."/>
            <person name="Gao W."/>
        </authorList>
    </citation>
    <scope>NUCLEOTIDE SEQUENCE [LARGE SCALE GENOMIC DNA]</scope>
    <source>
        <strain evidence="4">cv. XIE 37</strain>
        <tissue evidence="3">Leaf</tissue>
    </source>
</reference>
<name>A0A7J7DF01_TRIWF</name>
<dbReference type="Proteomes" id="UP000593562">
    <property type="component" value="Unassembled WGS sequence"/>
</dbReference>
<comment type="caution">
    <text evidence="3">The sequence shown here is derived from an EMBL/GenBank/DDBJ whole genome shotgun (WGS) entry which is preliminary data.</text>
</comment>
<evidence type="ECO:0000259" key="2">
    <source>
        <dbReference type="PROSITE" id="PS50846"/>
    </source>
</evidence>
<accession>A0A7J7DF01</accession>
<evidence type="ECO:0000313" key="4">
    <source>
        <dbReference type="Proteomes" id="UP000593562"/>
    </source>
</evidence>
<dbReference type="GO" id="GO:0046872">
    <property type="term" value="F:metal ion binding"/>
    <property type="evidence" value="ECO:0007669"/>
    <property type="project" value="InterPro"/>
</dbReference>
<sequence length="236" mass="25752">MKKMEIFCASPASTAVCSSLDQRSMVRHSHRHLDRSFSSKAAYTPCSSQLPISPRPSYEKMRKSNSSSNRPSDLHRKSSAGVNDLYSPPGSSRYLLRESSTTSYIDWNITSNDSDRVSALVPSQPAKPSRRVIISSNDSQALIKSSPSAPSRHQVVVLRVSIHCKGCEGKVRKHISKMEGVTSFSIDLATKKVTVIGDVTPLGVLESISRVKNAQLWPSPTPSSPSPCSVLINKNN</sequence>
<feature type="domain" description="HMA" evidence="2">
    <location>
        <begin position="153"/>
        <end position="219"/>
    </location>
</feature>
<feature type="region of interest" description="Disordered" evidence="1">
    <location>
        <begin position="44"/>
        <end position="85"/>
    </location>
</feature>
<dbReference type="InParanoid" id="A0A7J7DF01"/>
<dbReference type="AlphaFoldDB" id="A0A7J7DF01"/>
<dbReference type="PANTHER" id="PTHR46119:SF12">
    <property type="entry name" value="PROTEIN SODIUM POTASSIUM ROOT DEFECTIVE 3"/>
    <property type="match status" value="1"/>
</dbReference>
<gene>
    <name evidence="3" type="ORF">HS088_TW07G00222</name>
</gene>
<dbReference type="CDD" id="cd00371">
    <property type="entry name" value="HMA"/>
    <property type="match status" value="1"/>
</dbReference>
<dbReference type="OrthoDB" id="689350at2759"/>
<proteinExistence type="predicted"/>
<dbReference type="InterPro" id="IPR044526">
    <property type="entry name" value="NAKR1-3"/>
</dbReference>
<evidence type="ECO:0000313" key="3">
    <source>
        <dbReference type="EMBL" id="KAF5744646.1"/>
    </source>
</evidence>
<dbReference type="Pfam" id="PF00403">
    <property type="entry name" value="HMA"/>
    <property type="match status" value="1"/>
</dbReference>
<dbReference type="PANTHER" id="PTHR46119">
    <property type="entry name" value="OS08G0405700 PROTEIN"/>
    <property type="match status" value="1"/>
</dbReference>